<reference evidence="1" key="1">
    <citation type="journal article" date="2014" name="Front. Microbiol.">
        <title>High frequency of phylogenetically diverse reductive dehalogenase-homologous genes in deep subseafloor sedimentary metagenomes.</title>
        <authorList>
            <person name="Kawai M."/>
            <person name="Futagami T."/>
            <person name="Toyoda A."/>
            <person name="Takaki Y."/>
            <person name="Nishi S."/>
            <person name="Hori S."/>
            <person name="Arai W."/>
            <person name="Tsubouchi T."/>
            <person name="Morono Y."/>
            <person name="Uchiyama I."/>
            <person name="Ito T."/>
            <person name="Fujiyama A."/>
            <person name="Inagaki F."/>
            <person name="Takami H."/>
        </authorList>
    </citation>
    <scope>NUCLEOTIDE SEQUENCE</scope>
    <source>
        <strain evidence="1">Expedition CK06-06</strain>
    </source>
</reference>
<protein>
    <submittedName>
        <fullName evidence="1">Uncharacterized protein</fullName>
    </submittedName>
</protein>
<comment type="caution">
    <text evidence="1">The sequence shown here is derived from an EMBL/GenBank/DDBJ whole genome shotgun (WGS) entry which is preliminary data.</text>
</comment>
<name>X1FZF4_9ZZZZ</name>
<organism evidence="1">
    <name type="scientific">marine sediment metagenome</name>
    <dbReference type="NCBI Taxonomy" id="412755"/>
    <lineage>
        <taxon>unclassified sequences</taxon>
        <taxon>metagenomes</taxon>
        <taxon>ecological metagenomes</taxon>
    </lineage>
</organism>
<dbReference type="EMBL" id="BARU01021934">
    <property type="protein sequence ID" value="GAH51016.1"/>
    <property type="molecule type" value="Genomic_DNA"/>
</dbReference>
<dbReference type="AlphaFoldDB" id="X1FZF4"/>
<evidence type="ECO:0000313" key="1">
    <source>
        <dbReference type="EMBL" id="GAH51016.1"/>
    </source>
</evidence>
<accession>X1FZF4</accession>
<feature type="non-terminal residue" evidence="1">
    <location>
        <position position="1"/>
    </location>
</feature>
<gene>
    <name evidence="1" type="ORF">S03H2_35819</name>
</gene>
<sequence>DLTGLIGRAVKITISLESQIGFWSEISFDIWLTLGFSEKPATDPEEEPFDWWEWFRDNAWWISLGVLGAGLIIMYRPSPPVIIYQPPGERGK</sequence>
<proteinExistence type="predicted"/>